<evidence type="ECO:0000313" key="2">
    <source>
        <dbReference type="Proteomes" id="UP000030645"/>
    </source>
</evidence>
<organism evidence="1 2">
    <name type="scientific">Morus notabilis</name>
    <dbReference type="NCBI Taxonomy" id="981085"/>
    <lineage>
        <taxon>Eukaryota</taxon>
        <taxon>Viridiplantae</taxon>
        <taxon>Streptophyta</taxon>
        <taxon>Embryophyta</taxon>
        <taxon>Tracheophyta</taxon>
        <taxon>Spermatophyta</taxon>
        <taxon>Magnoliopsida</taxon>
        <taxon>eudicotyledons</taxon>
        <taxon>Gunneridae</taxon>
        <taxon>Pentapetalae</taxon>
        <taxon>rosids</taxon>
        <taxon>fabids</taxon>
        <taxon>Rosales</taxon>
        <taxon>Moraceae</taxon>
        <taxon>Moreae</taxon>
        <taxon>Morus</taxon>
    </lineage>
</organism>
<reference evidence="2" key="1">
    <citation type="submission" date="2013-01" db="EMBL/GenBank/DDBJ databases">
        <title>Draft Genome Sequence of a Mulberry Tree, Morus notabilis C.K. Schneid.</title>
        <authorList>
            <person name="He N."/>
            <person name="Zhao S."/>
        </authorList>
    </citation>
    <scope>NUCLEOTIDE SEQUENCE</scope>
</reference>
<protein>
    <submittedName>
        <fullName evidence="1">Uncharacterized protein</fullName>
    </submittedName>
</protein>
<dbReference type="EMBL" id="KE346312">
    <property type="protein sequence ID" value="EXC32760.1"/>
    <property type="molecule type" value="Genomic_DNA"/>
</dbReference>
<dbReference type="Proteomes" id="UP000030645">
    <property type="component" value="Unassembled WGS sequence"/>
</dbReference>
<keyword evidence="2" id="KW-1185">Reference proteome</keyword>
<accession>W9S9Z0</accession>
<evidence type="ECO:0000313" key="1">
    <source>
        <dbReference type="EMBL" id="EXC32760.1"/>
    </source>
</evidence>
<proteinExistence type="predicted"/>
<dbReference type="AlphaFoldDB" id="W9S9Z0"/>
<sequence length="80" mass="9700">MEMRGRLGTLAMKERTCRAEEEEEVTVTVFVAEKKPIWTSMSENVRRYRCLVNWCKKRVSSGEEELHWRRRRDRARREIG</sequence>
<name>W9S9Z0_9ROSA</name>
<gene>
    <name evidence="1" type="ORF">L484_019873</name>
</gene>